<reference evidence="9" key="1">
    <citation type="journal article" date="2015" name="Genom Data">
        <title>Draft genome sequences of Phytophthora kernoviae and Phytophthora ramorum lineage EU2 from Scotland.</title>
        <authorList>
            <person name="Sambles C."/>
            <person name="Schlenzig A."/>
            <person name="O'Neill P."/>
            <person name="Grant M."/>
            <person name="Studholme D.J."/>
        </authorList>
    </citation>
    <scope>NUCLEOTIDE SEQUENCE</scope>
    <source>
        <strain evidence="9">00238/432</strain>
    </source>
</reference>
<dbReference type="InterPro" id="IPR012914">
    <property type="entry name" value="PucR_dom"/>
</dbReference>
<dbReference type="PANTHER" id="PTHR43047">
    <property type="entry name" value="TWO-COMPONENT HISTIDINE PROTEIN KINASE"/>
    <property type="match status" value="1"/>
</dbReference>
<keyword evidence="4" id="KW-0808">Transferase</keyword>
<keyword evidence="5" id="KW-0418">Kinase</keyword>
<dbReference type="CDD" id="cd17546">
    <property type="entry name" value="REC_hyHK_CKI1_RcsC-like"/>
    <property type="match status" value="1"/>
</dbReference>
<dbReference type="SUPFAM" id="SSF47384">
    <property type="entry name" value="Homodimeric domain of signal transducing histidine kinase"/>
    <property type="match status" value="1"/>
</dbReference>
<comment type="caution">
    <text evidence="9">The sequence shown here is derived from an EMBL/GenBank/DDBJ whole genome shotgun (WGS) entry which is preliminary data.</text>
</comment>
<dbReference type="Proteomes" id="UP000702964">
    <property type="component" value="Unassembled WGS sequence"/>
</dbReference>
<dbReference type="SMART" id="SM00448">
    <property type="entry name" value="REC"/>
    <property type="match status" value="1"/>
</dbReference>
<dbReference type="EMBL" id="AOFI03000001">
    <property type="protein sequence ID" value="KAF4326212.1"/>
    <property type="molecule type" value="Genomic_DNA"/>
</dbReference>
<dbReference type="Pfam" id="PF00512">
    <property type="entry name" value="HisKA"/>
    <property type="match status" value="1"/>
</dbReference>
<evidence type="ECO:0000259" key="8">
    <source>
        <dbReference type="PROSITE" id="PS50110"/>
    </source>
</evidence>
<sequence length="926" mass="105406">MMSQTEELHMQTEELHMLNERLELQKDAAETSASELAEVADQLRTSSGYKSEFLANMSHELRTPLNSMLILSEILAENKHQHLNSEEQKYASVIHASGKDLLNLINDILDLSKVEAGEMEVDFDDVYLGSLPEAMNQYFLKTAEQKGIDFRIQLQSPLPETIVSDEMRLHQILRNLLSNAFKFTSEGEVALTISKVALPNPEENGVEAEVIAFSVSDTGIGISEDKLLQIFDAFKQADGATARKYGGTGLGLSISQSLANLLGGSISATSREGQGSVFTLFLPLRMEEPEVMQNSRLFLNEVAVTVPEIHSTTGMNSTNVEMLLTPLEKSLLNERQVLVVDDDIRNVYALANALEQYGMNVITAQNGYECLEMLERGEAKPDIIMMDIMMPELDGYETTRQIRERLNLKQLPIIALTAKAMKEDRDKSDWIKSGELLFTTAFIMKDNETDALRLMRRLNERGCAGLGIKLGRFWQAIPQGIIEEADRLRLPLLELPFQFTFSDQMNALFKAEHERSNRLLHEVVQKQKKLMQFALQQQQHRNVFAELATVLNYPLAVIGSRGHVLYGSEGIAGDSVAQGWPWKSVMHRVKWNQGSCHRVPIKQNDEEYGFLLVFTDSALSLRAEEELFQQAADVLAFYMDMTYREHINPTVQDEMRTLLSQYLDNKMTVDELTRLSENKGVHLFQGTYQCVLITLEPSVFAEGKLLKQIHRELQYNPLMQFTASQHFQIEDGILSIYTCPTGRDYGEELSAFLLSRFGDVLAAQEAKGESAPRFWISKMKHEPKSLREAYQECLDTRQLARRFGMKDRALQFEMLEFAYVFQHVPDNIMENYCNKVLEPLLARDGDPNQVLMNTLESFIENDGLINEAAKQLFVHRNTVTYRMEKVGSLLQMDFKKTNDLLKLKLVFTFRKFVRDKTAARLQAQHH</sequence>
<evidence type="ECO:0000256" key="5">
    <source>
        <dbReference type="ARBA" id="ARBA00022777"/>
    </source>
</evidence>
<dbReference type="SUPFAM" id="SSF55874">
    <property type="entry name" value="ATPase domain of HSP90 chaperone/DNA topoisomerase II/histidine kinase"/>
    <property type="match status" value="1"/>
</dbReference>
<dbReference type="Gene3D" id="3.30.565.10">
    <property type="entry name" value="Histidine kinase-like ATPase, C-terminal domain"/>
    <property type="match status" value="1"/>
</dbReference>
<dbReference type="InterPro" id="IPR005467">
    <property type="entry name" value="His_kinase_dom"/>
</dbReference>
<feature type="modified residue" description="4-aspartylphosphate" evidence="6">
    <location>
        <position position="387"/>
    </location>
</feature>
<dbReference type="InterPro" id="IPR036097">
    <property type="entry name" value="HisK_dim/P_sf"/>
</dbReference>
<evidence type="ECO:0000256" key="6">
    <source>
        <dbReference type="PROSITE-ProRule" id="PRU00169"/>
    </source>
</evidence>
<gene>
    <name evidence="9" type="ORF">G195_000250</name>
</gene>
<dbReference type="Gene3D" id="3.40.50.2300">
    <property type="match status" value="1"/>
</dbReference>
<dbReference type="SMART" id="SM00387">
    <property type="entry name" value="HATPase_c"/>
    <property type="match status" value="1"/>
</dbReference>
<evidence type="ECO:0000256" key="4">
    <source>
        <dbReference type="ARBA" id="ARBA00022679"/>
    </source>
</evidence>
<dbReference type="Pfam" id="PF07905">
    <property type="entry name" value="PucR"/>
    <property type="match status" value="1"/>
</dbReference>
<reference evidence="9" key="2">
    <citation type="submission" date="2020-02" db="EMBL/GenBank/DDBJ databases">
        <authorList>
            <person name="Studholme D.J."/>
        </authorList>
    </citation>
    <scope>NUCLEOTIDE SEQUENCE</scope>
    <source>
        <strain evidence="9">00238/432</strain>
    </source>
</reference>
<dbReference type="Gene3D" id="1.10.287.130">
    <property type="match status" value="1"/>
</dbReference>
<dbReference type="FunFam" id="3.30.565.10:FF:000010">
    <property type="entry name" value="Sensor histidine kinase RcsC"/>
    <property type="match status" value="1"/>
</dbReference>
<dbReference type="InterPro" id="IPR025736">
    <property type="entry name" value="PucR_C-HTH_dom"/>
</dbReference>
<evidence type="ECO:0000313" key="10">
    <source>
        <dbReference type="Proteomes" id="UP000702964"/>
    </source>
</evidence>
<proteinExistence type="predicted"/>
<dbReference type="CDD" id="cd16922">
    <property type="entry name" value="HATPase_EvgS-ArcB-TorS-like"/>
    <property type="match status" value="1"/>
</dbReference>
<dbReference type="PROSITE" id="PS50109">
    <property type="entry name" value="HIS_KIN"/>
    <property type="match status" value="1"/>
</dbReference>
<dbReference type="Gene3D" id="1.10.10.2840">
    <property type="entry name" value="PucR C-terminal helix-turn-helix domain"/>
    <property type="match status" value="1"/>
</dbReference>
<dbReference type="InterPro" id="IPR042070">
    <property type="entry name" value="PucR_C-HTH_sf"/>
</dbReference>
<dbReference type="InterPro" id="IPR004358">
    <property type="entry name" value="Sig_transdc_His_kin-like_C"/>
</dbReference>
<evidence type="ECO:0000256" key="3">
    <source>
        <dbReference type="ARBA" id="ARBA00022553"/>
    </source>
</evidence>
<keyword evidence="3 6" id="KW-0597">Phosphoprotein</keyword>
<dbReference type="CDD" id="cd00082">
    <property type="entry name" value="HisKA"/>
    <property type="match status" value="1"/>
</dbReference>
<dbReference type="EC" id="2.7.13.3" evidence="2"/>
<dbReference type="PROSITE" id="PS50110">
    <property type="entry name" value="RESPONSE_REGULATORY"/>
    <property type="match status" value="1"/>
</dbReference>
<dbReference type="Pfam" id="PF13556">
    <property type="entry name" value="HTH_30"/>
    <property type="match status" value="1"/>
</dbReference>
<dbReference type="Pfam" id="PF02518">
    <property type="entry name" value="HATPase_c"/>
    <property type="match status" value="1"/>
</dbReference>
<evidence type="ECO:0000256" key="1">
    <source>
        <dbReference type="ARBA" id="ARBA00000085"/>
    </source>
</evidence>
<dbReference type="SUPFAM" id="SSF52172">
    <property type="entry name" value="CheY-like"/>
    <property type="match status" value="1"/>
</dbReference>
<dbReference type="InterPro" id="IPR001789">
    <property type="entry name" value="Sig_transdc_resp-reg_receiver"/>
</dbReference>
<accession>A0A8J4WCD9</accession>
<dbReference type="InterPro" id="IPR011006">
    <property type="entry name" value="CheY-like_superfamily"/>
</dbReference>
<evidence type="ECO:0000313" key="9">
    <source>
        <dbReference type="EMBL" id="KAF4326212.1"/>
    </source>
</evidence>
<comment type="catalytic activity">
    <reaction evidence="1">
        <text>ATP + protein L-histidine = ADP + protein N-phospho-L-histidine.</text>
        <dbReference type="EC" id="2.7.13.3"/>
    </reaction>
</comment>
<name>A0A8J4WCD9_9STRA</name>
<dbReference type="InterPro" id="IPR036890">
    <property type="entry name" value="HATPase_C_sf"/>
</dbReference>
<protein>
    <recommendedName>
        <fullName evidence="2">histidine kinase</fullName>
        <ecNumber evidence="2">2.7.13.3</ecNumber>
    </recommendedName>
</protein>
<feature type="domain" description="Histidine kinase" evidence="7">
    <location>
        <begin position="56"/>
        <end position="286"/>
    </location>
</feature>
<dbReference type="InterPro" id="IPR003661">
    <property type="entry name" value="HisK_dim/P_dom"/>
</dbReference>
<feature type="domain" description="Response regulatory" evidence="8">
    <location>
        <begin position="336"/>
        <end position="460"/>
    </location>
</feature>
<evidence type="ECO:0000259" key="7">
    <source>
        <dbReference type="PROSITE" id="PS50109"/>
    </source>
</evidence>
<evidence type="ECO:0000256" key="2">
    <source>
        <dbReference type="ARBA" id="ARBA00012438"/>
    </source>
</evidence>
<dbReference type="AlphaFoldDB" id="A0A8J4WCD9"/>
<dbReference type="SMART" id="SM00388">
    <property type="entry name" value="HisKA"/>
    <property type="match status" value="1"/>
</dbReference>
<dbReference type="GO" id="GO:0000155">
    <property type="term" value="F:phosphorelay sensor kinase activity"/>
    <property type="evidence" value="ECO:0007669"/>
    <property type="project" value="InterPro"/>
</dbReference>
<dbReference type="InterPro" id="IPR003594">
    <property type="entry name" value="HATPase_dom"/>
</dbReference>
<organism evidence="9 10">
    <name type="scientific">Phytophthora kernoviae 00238/432</name>
    <dbReference type="NCBI Taxonomy" id="1284355"/>
    <lineage>
        <taxon>Eukaryota</taxon>
        <taxon>Sar</taxon>
        <taxon>Stramenopiles</taxon>
        <taxon>Oomycota</taxon>
        <taxon>Peronosporomycetes</taxon>
        <taxon>Peronosporales</taxon>
        <taxon>Peronosporaceae</taxon>
        <taxon>Phytophthora</taxon>
    </lineage>
</organism>
<dbReference type="PRINTS" id="PR00344">
    <property type="entry name" value="BCTRLSENSOR"/>
</dbReference>